<evidence type="ECO:0000313" key="8">
    <source>
        <dbReference type="EMBL" id="SMC33110.1"/>
    </source>
</evidence>
<dbReference type="InterPro" id="IPR002078">
    <property type="entry name" value="Sigma_54_int"/>
</dbReference>
<dbReference type="InterPro" id="IPR000014">
    <property type="entry name" value="PAS"/>
</dbReference>
<dbReference type="InterPro" id="IPR035965">
    <property type="entry name" value="PAS-like_dom_sf"/>
</dbReference>
<dbReference type="GO" id="GO:0043565">
    <property type="term" value="F:sequence-specific DNA binding"/>
    <property type="evidence" value="ECO:0007669"/>
    <property type="project" value="InterPro"/>
</dbReference>
<dbReference type="GO" id="GO:0005524">
    <property type="term" value="F:ATP binding"/>
    <property type="evidence" value="ECO:0007669"/>
    <property type="project" value="UniProtKB-KW"/>
</dbReference>
<feature type="domain" description="Sigma-54 factor interaction" evidence="6">
    <location>
        <begin position="322"/>
        <end position="550"/>
    </location>
</feature>
<dbReference type="InterPro" id="IPR025662">
    <property type="entry name" value="Sigma_54_int_dom_ATP-bd_1"/>
</dbReference>
<dbReference type="InterPro" id="IPR025943">
    <property type="entry name" value="Sigma_54_int_dom_ATP-bd_2"/>
</dbReference>
<keyword evidence="3" id="KW-0805">Transcription regulation</keyword>
<dbReference type="GO" id="GO:0000156">
    <property type="term" value="F:phosphorelay response regulator activity"/>
    <property type="evidence" value="ECO:0007669"/>
    <property type="project" value="InterPro"/>
</dbReference>
<dbReference type="PRINTS" id="PR01590">
    <property type="entry name" value="HTHFIS"/>
</dbReference>
<dbReference type="PROSITE" id="PS00675">
    <property type="entry name" value="SIGMA54_INTERACT_1"/>
    <property type="match status" value="1"/>
</dbReference>
<dbReference type="CDD" id="cd00009">
    <property type="entry name" value="AAA"/>
    <property type="match status" value="1"/>
</dbReference>
<dbReference type="InterPro" id="IPR002197">
    <property type="entry name" value="HTH_Fis"/>
</dbReference>
<keyword evidence="1" id="KW-0547">Nucleotide-binding</keyword>
<evidence type="ECO:0000256" key="2">
    <source>
        <dbReference type="ARBA" id="ARBA00022840"/>
    </source>
</evidence>
<dbReference type="RefSeq" id="WP_176215334.1">
    <property type="nucleotide sequence ID" value="NZ_CP155572.1"/>
</dbReference>
<dbReference type="SUPFAM" id="SSF52540">
    <property type="entry name" value="P-loop containing nucleoside triphosphate hydrolases"/>
    <property type="match status" value="1"/>
</dbReference>
<evidence type="ECO:0000256" key="3">
    <source>
        <dbReference type="ARBA" id="ARBA00023015"/>
    </source>
</evidence>
<dbReference type="SMART" id="SM00091">
    <property type="entry name" value="PAS"/>
    <property type="match status" value="1"/>
</dbReference>
<keyword evidence="5" id="KW-0804">Transcription</keyword>
<evidence type="ECO:0000313" key="9">
    <source>
        <dbReference type="Proteomes" id="UP000192738"/>
    </source>
</evidence>
<dbReference type="Gene3D" id="3.40.50.300">
    <property type="entry name" value="P-loop containing nucleotide triphosphate hydrolases"/>
    <property type="match status" value="1"/>
</dbReference>
<reference evidence="8 9" key="1">
    <citation type="submission" date="2017-04" db="EMBL/GenBank/DDBJ databases">
        <authorList>
            <person name="Afonso C.L."/>
            <person name="Miller P.J."/>
            <person name="Scott M.A."/>
            <person name="Spackman E."/>
            <person name="Goraichik I."/>
            <person name="Dimitrov K.M."/>
            <person name="Suarez D.L."/>
            <person name="Swayne D.E."/>
        </authorList>
    </citation>
    <scope>NUCLEOTIDE SEQUENCE [LARGE SCALE GENOMIC DNA]</scope>
    <source>
        <strain evidence="8 9">DSM 5090</strain>
    </source>
</reference>
<dbReference type="Gene3D" id="3.40.50.2300">
    <property type="match status" value="1"/>
</dbReference>
<dbReference type="PROSITE" id="PS50112">
    <property type="entry name" value="PAS"/>
    <property type="match status" value="1"/>
</dbReference>
<dbReference type="SUPFAM" id="SSF46689">
    <property type="entry name" value="Homeodomain-like"/>
    <property type="match status" value="1"/>
</dbReference>
<dbReference type="InterPro" id="IPR025944">
    <property type="entry name" value="Sigma_54_int_dom_CS"/>
</dbReference>
<dbReference type="Proteomes" id="UP000192738">
    <property type="component" value="Unassembled WGS sequence"/>
</dbReference>
<dbReference type="SMART" id="SM00382">
    <property type="entry name" value="AAA"/>
    <property type="match status" value="1"/>
</dbReference>
<dbReference type="PANTHER" id="PTHR32071">
    <property type="entry name" value="TRANSCRIPTIONAL REGULATORY PROTEIN"/>
    <property type="match status" value="1"/>
</dbReference>
<dbReference type="Gene3D" id="1.10.10.60">
    <property type="entry name" value="Homeodomain-like"/>
    <property type="match status" value="1"/>
</dbReference>
<protein>
    <submittedName>
        <fullName evidence="8">PAS domain S-box-containing protein</fullName>
    </submittedName>
</protein>
<evidence type="ECO:0000256" key="5">
    <source>
        <dbReference type="ARBA" id="ARBA00023163"/>
    </source>
</evidence>
<feature type="domain" description="PAS" evidence="7">
    <location>
        <begin position="193"/>
        <end position="256"/>
    </location>
</feature>
<dbReference type="InterPro" id="IPR058031">
    <property type="entry name" value="AAA_lid_NorR"/>
</dbReference>
<name>A0A1W1YA64_9FIRM</name>
<evidence type="ECO:0000256" key="1">
    <source>
        <dbReference type="ARBA" id="ARBA00022741"/>
    </source>
</evidence>
<gene>
    <name evidence="8" type="ORF">SAMN04488500_101175</name>
</gene>
<dbReference type="InterPro" id="IPR003593">
    <property type="entry name" value="AAA+_ATPase"/>
</dbReference>
<dbReference type="Pfam" id="PF06506">
    <property type="entry name" value="PrpR_N"/>
    <property type="match status" value="1"/>
</dbReference>
<dbReference type="GO" id="GO:0006355">
    <property type="term" value="P:regulation of DNA-templated transcription"/>
    <property type="evidence" value="ECO:0007669"/>
    <property type="project" value="InterPro"/>
</dbReference>
<dbReference type="Gene3D" id="1.10.8.60">
    <property type="match status" value="1"/>
</dbReference>
<dbReference type="InterPro" id="IPR027417">
    <property type="entry name" value="P-loop_NTPase"/>
</dbReference>
<sequence length="622" mass="68649">MGKIAFLAPHAPMGAFIKEVIAPYERIHVEYCPSYDQMIDFAAKLIEQGYEIIIARAGTASRIKNSDLNVTVVELPVTGFDIIRAVTAAKTYGPNIAIVAFAAMVKGIDCLIPIFGSSLKQYLTERDDADAETMVLEAIQDGADVVVGGGLFCQAAQKHELPAVFIENGKEAILQAAEEALRIEAAIETEKIKRSLFAAVLDYVHDGIITVDCQQKITSINMRAQQVFNLSPTKALGQNIGAVWPGLNLSELIRTEQEDISKLLQVKGLKVICNKVPIIVNSNLTGALVTFQEISKIQQTEAHIRKELYNKGHIARKSFADVWGTSSSIARAITLAKEFAATNSNILIVGETGTGKEVFAQSIHNHSPRSAGPFVAVNCAALPAQILESELFGYVGGAFTGANKEGKPGLFELAHGGTIFLDEIAEMDYTNQSRLLRVLQERSVMRLGSDRVIAVNTRVIAATNKDLKELIRTNRFREDLFFRLNVLKLELPPLRERQQDIRIIAENFINKYALSGRTLKLDTQAMKALESYGWPGNVRELQNTIERLMAFCQTEAVRASDITAVLEKWDVHPVKNAFYDEEIQEITDALIKAKGVQTVAAKLLGIDRTTLWRKMRKLGIQL</sequence>
<dbReference type="EMBL" id="FWXI01000001">
    <property type="protein sequence ID" value="SMC33110.1"/>
    <property type="molecule type" value="Genomic_DNA"/>
</dbReference>
<dbReference type="AlphaFoldDB" id="A0A1W1YA64"/>
<dbReference type="Gene3D" id="3.40.50.10660">
    <property type="entry name" value="PrpR receptor domain-like"/>
    <property type="match status" value="1"/>
</dbReference>
<dbReference type="STRING" id="112901.SAMN04488500_101175"/>
<dbReference type="PANTHER" id="PTHR32071:SF57">
    <property type="entry name" value="C4-DICARBOXYLATE TRANSPORT TRANSCRIPTIONAL REGULATORY PROTEIN DCTD"/>
    <property type="match status" value="1"/>
</dbReference>
<dbReference type="SUPFAM" id="SSF55785">
    <property type="entry name" value="PYP-like sensor domain (PAS domain)"/>
    <property type="match status" value="1"/>
</dbReference>
<dbReference type="Gene3D" id="3.30.450.20">
    <property type="entry name" value="PAS domain"/>
    <property type="match status" value="1"/>
</dbReference>
<organism evidence="8 9">
    <name type="scientific">Sporomusa malonica</name>
    <dbReference type="NCBI Taxonomy" id="112901"/>
    <lineage>
        <taxon>Bacteria</taxon>
        <taxon>Bacillati</taxon>
        <taxon>Bacillota</taxon>
        <taxon>Negativicutes</taxon>
        <taxon>Selenomonadales</taxon>
        <taxon>Sporomusaceae</taxon>
        <taxon>Sporomusa</taxon>
    </lineage>
</organism>
<keyword evidence="4" id="KW-0238">DNA-binding</keyword>
<dbReference type="SUPFAM" id="SSF159800">
    <property type="entry name" value="PrpR receptor domain-like"/>
    <property type="match status" value="1"/>
</dbReference>
<dbReference type="PROSITE" id="PS50045">
    <property type="entry name" value="SIGMA54_INTERACT_4"/>
    <property type="match status" value="1"/>
</dbReference>
<dbReference type="FunFam" id="3.40.50.300:FF:000006">
    <property type="entry name" value="DNA-binding transcriptional regulator NtrC"/>
    <property type="match status" value="1"/>
</dbReference>
<evidence type="ECO:0000259" key="7">
    <source>
        <dbReference type="PROSITE" id="PS50112"/>
    </source>
</evidence>
<dbReference type="CDD" id="cd00130">
    <property type="entry name" value="PAS"/>
    <property type="match status" value="1"/>
</dbReference>
<dbReference type="Pfam" id="PF25601">
    <property type="entry name" value="AAA_lid_14"/>
    <property type="match status" value="1"/>
</dbReference>
<dbReference type="Pfam" id="PF00158">
    <property type="entry name" value="Sigma54_activat"/>
    <property type="match status" value="1"/>
</dbReference>
<keyword evidence="9" id="KW-1185">Reference proteome</keyword>
<keyword evidence="2" id="KW-0067">ATP-binding</keyword>
<evidence type="ECO:0000259" key="6">
    <source>
        <dbReference type="PROSITE" id="PS50045"/>
    </source>
</evidence>
<dbReference type="InterPro" id="IPR010524">
    <property type="entry name" value="Sig_transdc_resp-reg_PrpR_N"/>
</dbReference>
<dbReference type="Pfam" id="PF02954">
    <property type="entry name" value="HTH_8"/>
    <property type="match status" value="1"/>
</dbReference>
<dbReference type="PROSITE" id="PS00688">
    <property type="entry name" value="SIGMA54_INTERACT_3"/>
    <property type="match status" value="1"/>
</dbReference>
<dbReference type="InterPro" id="IPR009057">
    <property type="entry name" value="Homeodomain-like_sf"/>
</dbReference>
<evidence type="ECO:0000256" key="4">
    <source>
        <dbReference type="ARBA" id="ARBA00023125"/>
    </source>
</evidence>
<dbReference type="PROSITE" id="PS00676">
    <property type="entry name" value="SIGMA54_INTERACT_2"/>
    <property type="match status" value="1"/>
</dbReference>
<proteinExistence type="predicted"/>
<accession>A0A1W1YA64</accession>